<dbReference type="PROSITE" id="PS51372">
    <property type="entry name" value="PRD_2"/>
    <property type="match status" value="1"/>
</dbReference>
<comment type="caution">
    <text evidence="2">The sequence shown here is derived from an EMBL/GenBank/DDBJ whole genome shotgun (WGS) entry which is preliminary data.</text>
</comment>
<gene>
    <name evidence="2" type="ORF">D0T12_13855</name>
</gene>
<dbReference type="Gene3D" id="1.10.1790.10">
    <property type="entry name" value="PRD domain"/>
    <property type="match status" value="1"/>
</dbReference>
<dbReference type="OrthoDB" id="3747487at2"/>
<reference evidence="2 3" key="1">
    <citation type="submission" date="2018-08" db="EMBL/GenBank/DDBJ databases">
        <title>Actinomadura spongicola sp. nov., isolated from marine sponge Leucetta chagosensis.</title>
        <authorList>
            <person name="Li L."/>
            <person name="Lin H.W."/>
        </authorList>
    </citation>
    <scope>NUCLEOTIDE SEQUENCE [LARGE SCALE GENOMIC DNA]</scope>
    <source>
        <strain evidence="2 3">LHW52907</strain>
    </source>
</reference>
<name>A0A372GGY1_9ACTN</name>
<dbReference type="RefSeq" id="WP_117399968.1">
    <property type="nucleotide sequence ID" value="NZ_QVNQ01000004.1"/>
</dbReference>
<keyword evidence="3" id="KW-1185">Reference proteome</keyword>
<dbReference type="AlphaFoldDB" id="A0A372GGY1"/>
<proteinExistence type="predicted"/>
<evidence type="ECO:0000259" key="1">
    <source>
        <dbReference type="PROSITE" id="PS51372"/>
    </source>
</evidence>
<accession>A0A372GGY1</accession>
<dbReference type="Proteomes" id="UP000262882">
    <property type="component" value="Unassembled WGS sequence"/>
</dbReference>
<evidence type="ECO:0000313" key="3">
    <source>
        <dbReference type="Proteomes" id="UP000262882"/>
    </source>
</evidence>
<sequence>MDRLLNERLETFEKTGQVAPEICRFVRAELDALDAAGGQVTEESAGTLTSHLLMALQRARDGAALTGFAADDTVRAELAAHPDAMERAAALAERARSVLGVGLPGQEVRFLALHLALLRQRELRQRELRQREAKR</sequence>
<dbReference type="InterPro" id="IPR011608">
    <property type="entry name" value="PRD"/>
</dbReference>
<feature type="domain" description="PRD" evidence="1">
    <location>
        <begin position="17"/>
        <end position="125"/>
    </location>
</feature>
<evidence type="ECO:0000313" key="2">
    <source>
        <dbReference type="EMBL" id="RFS84626.1"/>
    </source>
</evidence>
<dbReference type="SUPFAM" id="SSF63520">
    <property type="entry name" value="PTS-regulatory domain, PRD"/>
    <property type="match status" value="1"/>
</dbReference>
<organism evidence="2 3">
    <name type="scientific">Actinomadura spongiicola</name>
    <dbReference type="NCBI Taxonomy" id="2303421"/>
    <lineage>
        <taxon>Bacteria</taxon>
        <taxon>Bacillati</taxon>
        <taxon>Actinomycetota</taxon>
        <taxon>Actinomycetes</taxon>
        <taxon>Streptosporangiales</taxon>
        <taxon>Thermomonosporaceae</taxon>
        <taxon>Actinomadura</taxon>
    </lineage>
</organism>
<dbReference type="EMBL" id="QVNQ01000004">
    <property type="protein sequence ID" value="RFS84626.1"/>
    <property type="molecule type" value="Genomic_DNA"/>
</dbReference>
<dbReference type="GO" id="GO:0006355">
    <property type="term" value="P:regulation of DNA-templated transcription"/>
    <property type="evidence" value="ECO:0007669"/>
    <property type="project" value="InterPro"/>
</dbReference>
<protein>
    <submittedName>
        <fullName evidence="2">Transcriptional antiterminator</fullName>
    </submittedName>
</protein>
<dbReference type="InterPro" id="IPR036634">
    <property type="entry name" value="PRD_sf"/>
</dbReference>